<reference evidence="2" key="1">
    <citation type="submission" date="2023-03" db="EMBL/GenBank/DDBJ databases">
        <title>Massive genome expansion in bonnet fungi (Mycena s.s.) driven by repeated elements and novel gene families across ecological guilds.</title>
        <authorList>
            <consortium name="Lawrence Berkeley National Laboratory"/>
            <person name="Harder C.B."/>
            <person name="Miyauchi S."/>
            <person name="Viragh M."/>
            <person name="Kuo A."/>
            <person name="Thoen E."/>
            <person name="Andreopoulos B."/>
            <person name="Lu D."/>
            <person name="Skrede I."/>
            <person name="Drula E."/>
            <person name="Henrissat B."/>
            <person name="Morin E."/>
            <person name="Kohler A."/>
            <person name="Barry K."/>
            <person name="LaButti K."/>
            <person name="Morin E."/>
            <person name="Salamov A."/>
            <person name="Lipzen A."/>
            <person name="Mereny Z."/>
            <person name="Hegedus B."/>
            <person name="Baldrian P."/>
            <person name="Stursova M."/>
            <person name="Weitz H."/>
            <person name="Taylor A."/>
            <person name="Grigoriev I.V."/>
            <person name="Nagy L.G."/>
            <person name="Martin F."/>
            <person name="Kauserud H."/>
        </authorList>
    </citation>
    <scope>NUCLEOTIDE SEQUENCE</scope>
    <source>
        <strain evidence="2">CBHHK173m</strain>
    </source>
</reference>
<evidence type="ECO:0000256" key="1">
    <source>
        <dbReference type="SAM" id="MobiDB-lite"/>
    </source>
</evidence>
<evidence type="ECO:0000313" key="3">
    <source>
        <dbReference type="Proteomes" id="UP001222325"/>
    </source>
</evidence>
<sequence>MDEIRIRRVTWIPTNGDAPVPREDDRASWTRVASGGSSPIRFRIKQPRTMREPCCAPRSVAPRPAPSAPPPSPLRPALVEPHSLLGTGVLLDPRPIGDAAARRLGLPCPCSGYRATARVRATMGCAERRTPSAERRAPSVEGTGLHEDLTLTRAPLMSSRRGDGNEGTLASTPQPSPRCAHAAGPDSLLPTPDSLLPTPGSRLPAPDSRREARRGAPRRGRFVRRRRLHTGPRAAVYFGDAGAVDEACSLQTLGGRRERGGGRDDATRGS</sequence>
<gene>
    <name evidence="2" type="ORF">B0H15DRAFT_955298</name>
</gene>
<evidence type="ECO:0000313" key="2">
    <source>
        <dbReference type="EMBL" id="KAJ7076981.1"/>
    </source>
</evidence>
<feature type="region of interest" description="Disordered" evidence="1">
    <location>
        <begin position="14"/>
        <end position="36"/>
    </location>
</feature>
<dbReference type="EMBL" id="JARJCN010000076">
    <property type="protein sequence ID" value="KAJ7076981.1"/>
    <property type="molecule type" value="Genomic_DNA"/>
</dbReference>
<feature type="compositionally biased region" description="Basic and acidic residues" evidence="1">
    <location>
        <begin position="126"/>
        <end position="150"/>
    </location>
</feature>
<name>A0AAD6XNK1_9AGAR</name>
<feature type="region of interest" description="Disordered" evidence="1">
    <location>
        <begin position="126"/>
        <end position="231"/>
    </location>
</feature>
<dbReference type="Proteomes" id="UP001222325">
    <property type="component" value="Unassembled WGS sequence"/>
</dbReference>
<feature type="compositionally biased region" description="Low complexity" evidence="1">
    <location>
        <begin position="185"/>
        <end position="199"/>
    </location>
</feature>
<organism evidence="2 3">
    <name type="scientific">Mycena belliarum</name>
    <dbReference type="NCBI Taxonomy" id="1033014"/>
    <lineage>
        <taxon>Eukaryota</taxon>
        <taxon>Fungi</taxon>
        <taxon>Dikarya</taxon>
        <taxon>Basidiomycota</taxon>
        <taxon>Agaricomycotina</taxon>
        <taxon>Agaricomycetes</taxon>
        <taxon>Agaricomycetidae</taxon>
        <taxon>Agaricales</taxon>
        <taxon>Marasmiineae</taxon>
        <taxon>Mycenaceae</taxon>
        <taxon>Mycena</taxon>
    </lineage>
</organism>
<feature type="compositionally biased region" description="Low complexity" evidence="1">
    <location>
        <begin position="53"/>
        <end position="62"/>
    </location>
</feature>
<dbReference type="AlphaFoldDB" id="A0AAD6XNK1"/>
<accession>A0AAD6XNK1</accession>
<protein>
    <submittedName>
        <fullName evidence="2">Uncharacterized protein</fullName>
    </submittedName>
</protein>
<proteinExistence type="predicted"/>
<feature type="region of interest" description="Disordered" evidence="1">
    <location>
        <begin position="49"/>
        <end position="75"/>
    </location>
</feature>
<feature type="compositionally biased region" description="Pro residues" evidence="1">
    <location>
        <begin position="63"/>
        <end position="74"/>
    </location>
</feature>
<keyword evidence="3" id="KW-1185">Reference proteome</keyword>
<comment type="caution">
    <text evidence="2">The sequence shown here is derived from an EMBL/GenBank/DDBJ whole genome shotgun (WGS) entry which is preliminary data.</text>
</comment>
<feature type="compositionally biased region" description="Basic residues" evidence="1">
    <location>
        <begin position="215"/>
        <end position="230"/>
    </location>
</feature>